<accession>A0ACB9T6N2</accession>
<organism evidence="1 2">
    <name type="scientific">Holotrichia oblita</name>
    <name type="common">Chafer beetle</name>
    <dbReference type="NCBI Taxonomy" id="644536"/>
    <lineage>
        <taxon>Eukaryota</taxon>
        <taxon>Metazoa</taxon>
        <taxon>Ecdysozoa</taxon>
        <taxon>Arthropoda</taxon>
        <taxon>Hexapoda</taxon>
        <taxon>Insecta</taxon>
        <taxon>Pterygota</taxon>
        <taxon>Neoptera</taxon>
        <taxon>Endopterygota</taxon>
        <taxon>Coleoptera</taxon>
        <taxon>Polyphaga</taxon>
        <taxon>Scarabaeiformia</taxon>
        <taxon>Scarabaeidae</taxon>
        <taxon>Melolonthinae</taxon>
        <taxon>Holotrichia</taxon>
    </lineage>
</organism>
<name>A0ACB9T6N2_HOLOL</name>
<proteinExistence type="predicted"/>
<dbReference type="EMBL" id="CM043018">
    <property type="protein sequence ID" value="KAI4462463.1"/>
    <property type="molecule type" value="Genomic_DNA"/>
</dbReference>
<keyword evidence="2" id="KW-1185">Reference proteome</keyword>
<sequence>MQSLEAACEEGEVSSVTCCQCNQKSTSTNSRSNMVCTHSRAFKKAKTGRTSLPSLQPNQDNVPTDIQIPKPPFCIYTKLKELYLEECIQNPNIQSTGLKTNSHLLEKLVAQERLNTLILNLYPGNKGYSLSFPTAPNSDLCTDDTADMIETKQWPYEEEKLLRYIDNEELPAFFVDVLEPQYSFLFYSGCIVAEVRDYRQAYPHFKCDIHHVLLKPTMQSILADINIMMDEKVDWGSDEKQQLESQIILANNPRLYLEPNNAISNDASRINHNRQLLNTHRLRRTARKYSQVSVNRKRKLDQFTHRPGLELYDYVTKLRSRPSRSSGLSMGMMGPKIAKKACDDIKPIPVPSLDPPPIAPPTQGVSINEFKAYQRELYLDRDHKKNERNGVACRFSLGSRAHANRYIQQFTEIFTEGGRKSVRINYGAGLKDRVAQVHAAQMQSQAQVAQVNLAHQHLTQLSQNLQNQSCVTPLVNGTVGSGIALVQQNQALQNTSTVPILQTQLQSGSSHKTAAQTNQELEINALATRLMNSAQQFQAAANAKQQQQKLSSSNSNAAIINLLNSSPASNMNSDASAAVVNAINNTTLLPQQVQTINQKLLGRKITLSNVPNARVLNHSNLIAVNNNRINLSDLSTHASQSQQPQTITLTSVNSGNFIHGNYTTIKQPVLNQRVLSASSSDSSKSALSALLVGTPAADRPDIVGPNTNSLLLEKLASASGQSPNPAQSPTHFIQSPKQTQAAQYTVQSPKNNQVMSPLSSPPPQNSNTINVQSLNFTPIQNLTGLQNVQVQLPGFSQPISLSLNVSSTGAIQGHPTGLIVSLPVTSATATCTTVTQQTSSPTVTAGNSIGSIGTPTVVLTNAGNSNLGKFD</sequence>
<evidence type="ECO:0000313" key="2">
    <source>
        <dbReference type="Proteomes" id="UP001056778"/>
    </source>
</evidence>
<evidence type="ECO:0000313" key="1">
    <source>
        <dbReference type="EMBL" id="KAI4462463.1"/>
    </source>
</evidence>
<reference evidence="1" key="1">
    <citation type="submission" date="2022-04" db="EMBL/GenBank/DDBJ databases">
        <title>Chromosome-scale genome assembly of Holotrichia oblita Faldermann.</title>
        <authorList>
            <person name="Rongchong L."/>
        </authorList>
    </citation>
    <scope>NUCLEOTIDE SEQUENCE</scope>
    <source>
        <strain evidence="1">81SQS9</strain>
    </source>
</reference>
<comment type="caution">
    <text evidence="1">The sequence shown here is derived from an EMBL/GenBank/DDBJ whole genome shotgun (WGS) entry which is preliminary data.</text>
</comment>
<dbReference type="Proteomes" id="UP001056778">
    <property type="component" value="Chromosome 4"/>
</dbReference>
<protein>
    <submittedName>
        <fullName evidence="1">Transcription factor spt20</fullName>
    </submittedName>
</protein>
<gene>
    <name evidence="1" type="ORF">MML48_4g00006247</name>
</gene>